<dbReference type="WBParaSite" id="PSAMB.scaffold4069size15796.g23332.t1">
    <property type="protein sequence ID" value="PSAMB.scaffold4069size15796.g23332.t1"/>
    <property type="gene ID" value="PSAMB.scaffold4069size15796.g23332"/>
</dbReference>
<protein>
    <submittedName>
        <fullName evidence="5">Invertebrate defensins family profile domain-containing protein</fullName>
    </submittedName>
</protein>
<proteinExistence type="predicted"/>
<feature type="transmembrane region" description="Helical" evidence="2">
    <location>
        <begin position="39"/>
        <end position="58"/>
    </location>
</feature>
<evidence type="ECO:0000313" key="5">
    <source>
        <dbReference type="WBParaSite" id="PSAMB.scaffold4069size15796.g23332.t1"/>
    </source>
</evidence>
<organism evidence="4 5">
    <name type="scientific">Plectus sambesii</name>
    <dbReference type="NCBI Taxonomy" id="2011161"/>
    <lineage>
        <taxon>Eukaryota</taxon>
        <taxon>Metazoa</taxon>
        <taxon>Ecdysozoa</taxon>
        <taxon>Nematoda</taxon>
        <taxon>Chromadorea</taxon>
        <taxon>Plectida</taxon>
        <taxon>Plectina</taxon>
        <taxon>Plectoidea</taxon>
        <taxon>Plectidae</taxon>
        <taxon>Plectus</taxon>
    </lineage>
</organism>
<keyword evidence="2" id="KW-1133">Transmembrane helix</keyword>
<evidence type="ECO:0000259" key="3">
    <source>
        <dbReference type="PROSITE" id="PS51378"/>
    </source>
</evidence>
<accession>A0A914WI03</accession>
<evidence type="ECO:0000256" key="2">
    <source>
        <dbReference type="SAM" id="Phobius"/>
    </source>
</evidence>
<dbReference type="InterPro" id="IPR001542">
    <property type="entry name" value="Defensin_invertebrate/fungal"/>
</dbReference>
<keyword evidence="1" id="KW-1015">Disulfide bond</keyword>
<dbReference type="Gene3D" id="3.30.30.10">
    <property type="entry name" value="Knottin, scorpion toxin-like"/>
    <property type="match status" value="1"/>
</dbReference>
<keyword evidence="2" id="KW-0472">Membrane</keyword>
<dbReference type="InterPro" id="IPR036574">
    <property type="entry name" value="Scorpion_toxin-like_sf"/>
</dbReference>
<keyword evidence="4" id="KW-1185">Reference proteome</keyword>
<name>A0A914WI03_9BILA</name>
<dbReference type="GO" id="GO:0006952">
    <property type="term" value="P:defense response"/>
    <property type="evidence" value="ECO:0007669"/>
    <property type="project" value="InterPro"/>
</dbReference>
<feature type="domain" description="Invertebrate defensins family profile" evidence="3">
    <location>
        <begin position="61"/>
        <end position="97"/>
    </location>
</feature>
<dbReference type="AlphaFoldDB" id="A0A914WI03"/>
<keyword evidence="2" id="KW-0812">Transmembrane</keyword>
<dbReference type="Pfam" id="PF01097">
    <property type="entry name" value="Defensin_2"/>
    <property type="match status" value="1"/>
</dbReference>
<sequence>MSKVNNKHQSDRYEIAFVLNAFAPRWEFQSAPRQKMDGLVGKCFLVVLVLLAVTGGQVEAGFGCPLSAPDCDKHCTSKGYRGGYCKGMFRQTCKCYGNKGK</sequence>
<evidence type="ECO:0000313" key="4">
    <source>
        <dbReference type="Proteomes" id="UP000887566"/>
    </source>
</evidence>
<evidence type="ECO:0000256" key="1">
    <source>
        <dbReference type="ARBA" id="ARBA00023157"/>
    </source>
</evidence>
<dbReference type="Proteomes" id="UP000887566">
    <property type="component" value="Unplaced"/>
</dbReference>
<reference evidence="5" key="1">
    <citation type="submission" date="2022-11" db="UniProtKB">
        <authorList>
            <consortium name="WormBaseParasite"/>
        </authorList>
    </citation>
    <scope>IDENTIFICATION</scope>
</reference>
<dbReference type="SUPFAM" id="SSF57095">
    <property type="entry name" value="Scorpion toxin-like"/>
    <property type="match status" value="1"/>
</dbReference>
<dbReference type="PROSITE" id="PS51378">
    <property type="entry name" value="INVERT_DEFENSINS"/>
    <property type="match status" value="1"/>
</dbReference>